<keyword evidence="1" id="KW-0472">Membrane</keyword>
<dbReference type="EMBL" id="RAPY01000001">
    <property type="protein sequence ID" value="RKE56586.1"/>
    <property type="molecule type" value="Genomic_DNA"/>
</dbReference>
<keyword evidence="1" id="KW-1133">Transmembrane helix</keyword>
<evidence type="ECO:0000256" key="1">
    <source>
        <dbReference type="SAM" id="Phobius"/>
    </source>
</evidence>
<dbReference type="AlphaFoldDB" id="A0A420BIV4"/>
<name>A0A420BIV4_SPHD1</name>
<sequence length="58" mass="6860">MRKVKKIQSRTTLKLTLAMKDLKENQEQQPPRKLSMDRIAKVVMIILILTMIYQLYLG</sequence>
<gene>
    <name evidence="2" type="ORF">DFQ12_1451</name>
</gene>
<comment type="caution">
    <text evidence="2">The sequence shown here is derived from an EMBL/GenBank/DDBJ whole genome shotgun (WGS) entry which is preliminary data.</text>
</comment>
<proteinExistence type="predicted"/>
<reference evidence="2 3" key="1">
    <citation type="submission" date="2018-09" db="EMBL/GenBank/DDBJ databases">
        <title>Genomic Encyclopedia of Type Strains, Phase III (KMG-III): the genomes of soil and plant-associated and newly described type strains.</title>
        <authorList>
            <person name="Whitman W."/>
        </authorList>
    </citation>
    <scope>NUCLEOTIDE SEQUENCE [LARGE SCALE GENOMIC DNA]</scope>
    <source>
        <strain evidence="2 3">CECT 7938</strain>
    </source>
</reference>
<keyword evidence="3" id="KW-1185">Reference proteome</keyword>
<accession>A0A420BIV4</accession>
<dbReference type="Proteomes" id="UP000286246">
    <property type="component" value="Unassembled WGS sequence"/>
</dbReference>
<protein>
    <submittedName>
        <fullName evidence="2">Uncharacterized protein</fullName>
    </submittedName>
</protein>
<evidence type="ECO:0000313" key="2">
    <source>
        <dbReference type="EMBL" id="RKE56586.1"/>
    </source>
</evidence>
<feature type="transmembrane region" description="Helical" evidence="1">
    <location>
        <begin position="39"/>
        <end position="56"/>
    </location>
</feature>
<organism evidence="2 3">
    <name type="scientific">Sphingobacterium detergens</name>
    <dbReference type="NCBI Taxonomy" id="1145106"/>
    <lineage>
        <taxon>Bacteria</taxon>
        <taxon>Pseudomonadati</taxon>
        <taxon>Bacteroidota</taxon>
        <taxon>Sphingobacteriia</taxon>
        <taxon>Sphingobacteriales</taxon>
        <taxon>Sphingobacteriaceae</taxon>
        <taxon>Sphingobacterium</taxon>
    </lineage>
</organism>
<keyword evidence="1" id="KW-0812">Transmembrane</keyword>
<evidence type="ECO:0000313" key="3">
    <source>
        <dbReference type="Proteomes" id="UP000286246"/>
    </source>
</evidence>